<dbReference type="PRINTS" id="PR00469">
    <property type="entry name" value="PNDRDTASEII"/>
</dbReference>
<protein>
    <submittedName>
        <fullName evidence="3">NAD(P)/FAD-dependent oxidoreductase</fullName>
    </submittedName>
</protein>
<keyword evidence="1" id="KW-0560">Oxidoreductase</keyword>
<dbReference type="InterPro" id="IPR023753">
    <property type="entry name" value="FAD/NAD-binding_dom"/>
</dbReference>
<dbReference type="SUPFAM" id="SSF51905">
    <property type="entry name" value="FAD/NAD(P)-binding domain"/>
    <property type="match status" value="1"/>
</dbReference>
<dbReference type="Pfam" id="PF07992">
    <property type="entry name" value="Pyr_redox_2"/>
    <property type="match status" value="1"/>
</dbReference>
<organism evidence="3 4">
    <name type="scientific">Mycolicibacterium pallens</name>
    <dbReference type="NCBI Taxonomy" id="370524"/>
    <lineage>
        <taxon>Bacteria</taxon>
        <taxon>Bacillati</taxon>
        <taxon>Actinomycetota</taxon>
        <taxon>Actinomycetes</taxon>
        <taxon>Mycobacteriales</taxon>
        <taxon>Mycobacteriaceae</taxon>
        <taxon>Mycolicibacterium</taxon>
    </lineage>
</organism>
<dbReference type="Proteomes" id="UP000825367">
    <property type="component" value="Chromosome"/>
</dbReference>
<reference evidence="3 4" key="1">
    <citation type="submission" date="2021-07" db="EMBL/GenBank/DDBJ databases">
        <title>Whole genome sequencing of non-tuberculosis mycobacteria type-strains.</title>
        <authorList>
            <person name="Igarashi Y."/>
            <person name="Osugi A."/>
            <person name="Mitarai S."/>
        </authorList>
    </citation>
    <scope>NUCLEOTIDE SEQUENCE [LARGE SCALE GENOMIC DNA]</scope>
    <source>
        <strain evidence="3 4">JCM 16370</strain>
    </source>
</reference>
<evidence type="ECO:0000313" key="3">
    <source>
        <dbReference type="EMBL" id="QYL18948.1"/>
    </source>
</evidence>
<sequence>MTTTEAVDVAIVGAGPAGLTAATELARNSVLNVVVLERESEAGGIPRHSDHPGYGLRDRKTFISGPAYARRLTTDARNAGATIRTSTMVTGWADDHTLELTSPRGRHTLTARAIVLATGARERPRAARMIPGDRGAGIYTTGLLQNAVHLKHRTVGRRAVVVGAELVSYSAVLTLKHVGCQTVLMTTEYPSPESYGLFNLAGRTPLLGLQVATRTKVVRIIGKPAVTGVEVEDLRTGQRRIVDCDTVVLTGDWIPDHELARSTGLDIDPGTLGPVVDTALRTSRAGVFAIGNLLHPVDTADIAALDGHHVADQVRAHLTGNRFSDNAVRILADAPLRWVAPNLVRPGDPAPARHRLLLWTDRLVRLPKVVARQDGNIVGRKTLPWPASPGRVFRVPSSILDRIDERGGPVTLSLAN</sequence>
<evidence type="ECO:0000313" key="4">
    <source>
        <dbReference type="Proteomes" id="UP000825367"/>
    </source>
</evidence>
<name>A0ABX8VPG1_9MYCO</name>
<dbReference type="Gene3D" id="3.50.50.60">
    <property type="entry name" value="FAD/NAD(P)-binding domain"/>
    <property type="match status" value="2"/>
</dbReference>
<accession>A0ABX8VPG1</accession>
<feature type="domain" description="FAD/NAD(P)-binding" evidence="2">
    <location>
        <begin position="8"/>
        <end position="303"/>
    </location>
</feature>
<dbReference type="EMBL" id="CP080333">
    <property type="protein sequence ID" value="QYL18948.1"/>
    <property type="molecule type" value="Genomic_DNA"/>
</dbReference>
<dbReference type="InterPro" id="IPR036188">
    <property type="entry name" value="FAD/NAD-bd_sf"/>
</dbReference>
<gene>
    <name evidence="3" type="ORF">K0O64_10870</name>
</gene>
<dbReference type="PANTHER" id="PTHR42949">
    <property type="entry name" value="ANAEROBIC GLYCEROL-3-PHOSPHATE DEHYDROGENASE SUBUNIT B"/>
    <property type="match status" value="1"/>
</dbReference>
<evidence type="ECO:0000256" key="1">
    <source>
        <dbReference type="ARBA" id="ARBA00023002"/>
    </source>
</evidence>
<evidence type="ECO:0000259" key="2">
    <source>
        <dbReference type="Pfam" id="PF07992"/>
    </source>
</evidence>
<keyword evidence="4" id="KW-1185">Reference proteome</keyword>
<proteinExistence type="predicted"/>
<dbReference type="PRINTS" id="PR00368">
    <property type="entry name" value="FADPNR"/>
</dbReference>
<dbReference type="InterPro" id="IPR051691">
    <property type="entry name" value="Metab_Enz_Cyan_OpOx_G3PDH"/>
</dbReference>
<dbReference type="RefSeq" id="WP_220046362.1">
    <property type="nucleotide sequence ID" value="NZ_BAAAVX010000045.1"/>
</dbReference>
<dbReference type="PANTHER" id="PTHR42949:SF3">
    <property type="entry name" value="ANAEROBIC GLYCEROL-3-PHOSPHATE DEHYDROGENASE SUBUNIT B"/>
    <property type="match status" value="1"/>
</dbReference>